<sequence>MSACDTHRAPVLAWLRSGPLPESPVMTFEYAAGAVLAVLLTVYLVHALLRPERF</sequence>
<dbReference type="Pfam" id="PF09604">
    <property type="entry name" value="Potass_KdpF"/>
    <property type="match status" value="1"/>
</dbReference>
<evidence type="ECO:0000313" key="3">
    <source>
        <dbReference type="Proteomes" id="UP000321514"/>
    </source>
</evidence>
<reference evidence="2 3" key="1">
    <citation type="submission" date="2019-07" db="EMBL/GenBank/DDBJ databases">
        <title>Whole genome shotgun sequence of Myxococcus fulvus NBRC 100333.</title>
        <authorList>
            <person name="Hosoyama A."/>
            <person name="Uohara A."/>
            <person name="Ohji S."/>
            <person name="Ichikawa N."/>
        </authorList>
    </citation>
    <scope>NUCLEOTIDE SEQUENCE [LARGE SCALE GENOMIC DNA]</scope>
    <source>
        <strain evidence="2 3">NBRC 100333</strain>
    </source>
</reference>
<dbReference type="GO" id="GO:0005886">
    <property type="term" value="C:plasma membrane"/>
    <property type="evidence" value="ECO:0007669"/>
    <property type="project" value="InterPro"/>
</dbReference>
<proteinExistence type="predicted"/>
<protein>
    <recommendedName>
        <fullName evidence="4">K+-transporting ATPase subunit F</fullName>
    </recommendedName>
</protein>
<dbReference type="InterPro" id="IPR011726">
    <property type="entry name" value="KdpF"/>
</dbReference>
<comment type="caution">
    <text evidence="2">The sequence shown here is derived from an EMBL/GenBank/DDBJ whole genome shotgun (WGS) entry which is preliminary data.</text>
</comment>
<evidence type="ECO:0000313" key="2">
    <source>
        <dbReference type="EMBL" id="GEN07971.1"/>
    </source>
</evidence>
<evidence type="ECO:0000256" key="1">
    <source>
        <dbReference type="SAM" id="Phobius"/>
    </source>
</evidence>
<gene>
    <name evidence="2" type="ORF">MFU01_30080</name>
</gene>
<dbReference type="EMBL" id="BJXR01000026">
    <property type="protein sequence ID" value="GEN07971.1"/>
    <property type="molecule type" value="Genomic_DNA"/>
</dbReference>
<dbReference type="STRING" id="1334629.MFUL124B02_00935"/>
<keyword evidence="1" id="KW-1133">Transmembrane helix</keyword>
<dbReference type="Proteomes" id="UP000321514">
    <property type="component" value="Unassembled WGS sequence"/>
</dbReference>
<feature type="transmembrane region" description="Helical" evidence="1">
    <location>
        <begin position="30"/>
        <end position="49"/>
    </location>
</feature>
<keyword evidence="1" id="KW-0812">Transmembrane</keyword>
<dbReference type="AlphaFoldDB" id="A0A511T1E8"/>
<accession>A0A511T1E8</accession>
<dbReference type="NCBIfam" id="TIGR02115">
    <property type="entry name" value="potass_kdpF"/>
    <property type="match status" value="1"/>
</dbReference>
<name>A0A511T1E8_MYXFU</name>
<organism evidence="2 3">
    <name type="scientific">Myxococcus fulvus</name>
    <dbReference type="NCBI Taxonomy" id="33"/>
    <lineage>
        <taxon>Bacteria</taxon>
        <taxon>Pseudomonadati</taxon>
        <taxon>Myxococcota</taxon>
        <taxon>Myxococcia</taxon>
        <taxon>Myxococcales</taxon>
        <taxon>Cystobacterineae</taxon>
        <taxon>Myxococcaceae</taxon>
        <taxon>Myxococcus</taxon>
    </lineage>
</organism>
<dbReference type="GO" id="GO:0008556">
    <property type="term" value="F:P-type potassium transmembrane transporter activity"/>
    <property type="evidence" value="ECO:0007669"/>
    <property type="project" value="InterPro"/>
</dbReference>
<keyword evidence="1" id="KW-0472">Membrane</keyword>
<evidence type="ECO:0008006" key="4">
    <source>
        <dbReference type="Google" id="ProtNLM"/>
    </source>
</evidence>